<proteinExistence type="predicted"/>
<evidence type="ECO:0000313" key="1">
    <source>
        <dbReference type="EMBL" id="KAI8015609.1"/>
    </source>
</evidence>
<evidence type="ECO:0000313" key="2">
    <source>
        <dbReference type="Proteomes" id="UP001060215"/>
    </source>
</evidence>
<accession>A0ACC0HSB8</accession>
<gene>
    <name evidence="1" type="ORF">LOK49_LG05G03966</name>
</gene>
<organism evidence="1 2">
    <name type="scientific">Camellia lanceoleosa</name>
    <dbReference type="NCBI Taxonomy" id="1840588"/>
    <lineage>
        <taxon>Eukaryota</taxon>
        <taxon>Viridiplantae</taxon>
        <taxon>Streptophyta</taxon>
        <taxon>Embryophyta</taxon>
        <taxon>Tracheophyta</taxon>
        <taxon>Spermatophyta</taxon>
        <taxon>Magnoliopsida</taxon>
        <taxon>eudicotyledons</taxon>
        <taxon>Gunneridae</taxon>
        <taxon>Pentapetalae</taxon>
        <taxon>asterids</taxon>
        <taxon>Ericales</taxon>
        <taxon>Theaceae</taxon>
        <taxon>Camellia</taxon>
    </lineage>
</organism>
<name>A0ACC0HSB8_9ERIC</name>
<sequence>MGASIICTYLHLAVIALKKLVRILLQRLVVSLMATVVIFLSLAKLGGLRTRETITLMCQAFICGWMCISGTIGPTDCFAYSIRDLATNKPLFAARSSAYPDCQSAIQPCLNFSSFSTNQHMPTFDSAASPTSYPPQLDDKWSFFS</sequence>
<dbReference type="Proteomes" id="UP001060215">
    <property type="component" value="Chromosome 4"/>
</dbReference>
<protein>
    <submittedName>
        <fullName evidence="1">Uncharacterized protein</fullName>
    </submittedName>
</protein>
<dbReference type="EMBL" id="CM045761">
    <property type="protein sequence ID" value="KAI8015609.1"/>
    <property type="molecule type" value="Genomic_DNA"/>
</dbReference>
<reference evidence="1 2" key="1">
    <citation type="journal article" date="2022" name="Plant J.">
        <title>Chromosome-level genome of Camellia lanceoleosa provides a valuable resource for understanding genome evolution and self-incompatibility.</title>
        <authorList>
            <person name="Gong W."/>
            <person name="Xiao S."/>
            <person name="Wang L."/>
            <person name="Liao Z."/>
            <person name="Chang Y."/>
            <person name="Mo W."/>
            <person name="Hu G."/>
            <person name="Li W."/>
            <person name="Zhao G."/>
            <person name="Zhu H."/>
            <person name="Hu X."/>
            <person name="Ji K."/>
            <person name="Xiang X."/>
            <person name="Song Q."/>
            <person name="Yuan D."/>
            <person name="Jin S."/>
            <person name="Zhang L."/>
        </authorList>
    </citation>
    <scope>NUCLEOTIDE SEQUENCE [LARGE SCALE GENOMIC DNA]</scope>
    <source>
        <strain evidence="1">SQ_2022a</strain>
    </source>
</reference>
<comment type="caution">
    <text evidence="1">The sequence shown here is derived from an EMBL/GenBank/DDBJ whole genome shotgun (WGS) entry which is preliminary data.</text>
</comment>
<keyword evidence="2" id="KW-1185">Reference proteome</keyword>